<proteinExistence type="predicted"/>
<dbReference type="PRINTS" id="PR00080">
    <property type="entry name" value="SDRFAMILY"/>
</dbReference>
<evidence type="ECO:0000256" key="1">
    <source>
        <dbReference type="ARBA" id="ARBA00023002"/>
    </source>
</evidence>
<protein>
    <submittedName>
        <fullName evidence="2">SDR family NAD(P)-dependent oxidoreductase</fullName>
        <ecNumber evidence="2">1.1.1.-</ecNumber>
    </submittedName>
</protein>
<keyword evidence="3" id="KW-1185">Reference proteome</keyword>
<dbReference type="InterPro" id="IPR002347">
    <property type="entry name" value="SDR_fam"/>
</dbReference>
<reference evidence="3" key="1">
    <citation type="journal article" date="2019" name="Int. J. Syst. Evol. Microbiol.">
        <title>The Global Catalogue of Microorganisms (GCM) 10K type strain sequencing project: providing services to taxonomists for standard genome sequencing and annotation.</title>
        <authorList>
            <consortium name="The Broad Institute Genomics Platform"/>
            <consortium name="The Broad Institute Genome Sequencing Center for Infectious Disease"/>
            <person name="Wu L."/>
            <person name="Ma J."/>
        </authorList>
    </citation>
    <scope>NUCLEOTIDE SEQUENCE [LARGE SCALE GENOMIC DNA]</scope>
    <source>
        <strain evidence="3">CCUG 39402</strain>
    </source>
</reference>
<dbReference type="CDD" id="cd05233">
    <property type="entry name" value="SDR_c"/>
    <property type="match status" value="1"/>
</dbReference>
<dbReference type="Gene3D" id="3.40.50.720">
    <property type="entry name" value="NAD(P)-binding Rossmann-like Domain"/>
    <property type="match status" value="1"/>
</dbReference>
<dbReference type="EMBL" id="JBHSRS010000079">
    <property type="protein sequence ID" value="MFC6282693.1"/>
    <property type="molecule type" value="Genomic_DNA"/>
</dbReference>
<dbReference type="EC" id="1.1.1.-" evidence="2"/>
<evidence type="ECO:0000313" key="2">
    <source>
        <dbReference type="EMBL" id="MFC6282693.1"/>
    </source>
</evidence>
<dbReference type="Pfam" id="PF13561">
    <property type="entry name" value="adh_short_C2"/>
    <property type="match status" value="1"/>
</dbReference>
<dbReference type="PANTHER" id="PTHR43639:SF9">
    <property type="entry name" value="BLL5898 PROTEIN"/>
    <property type="match status" value="1"/>
</dbReference>
<comment type="caution">
    <text evidence="2">The sequence shown here is derived from an EMBL/GenBank/DDBJ whole genome shotgun (WGS) entry which is preliminary data.</text>
</comment>
<organism evidence="2 3">
    <name type="scientific">Polaromonas aquatica</name>
    <dbReference type="NCBI Taxonomy" id="332657"/>
    <lineage>
        <taxon>Bacteria</taxon>
        <taxon>Pseudomonadati</taxon>
        <taxon>Pseudomonadota</taxon>
        <taxon>Betaproteobacteria</taxon>
        <taxon>Burkholderiales</taxon>
        <taxon>Comamonadaceae</taxon>
        <taxon>Polaromonas</taxon>
    </lineage>
</organism>
<accession>A0ABW1TZJ0</accession>
<dbReference type="InterPro" id="IPR036291">
    <property type="entry name" value="NAD(P)-bd_dom_sf"/>
</dbReference>
<dbReference type="GO" id="GO:0016491">
    <property type="term" value="F:oxidoreductase activity"/>
    <property type="evidence" value="ECO:0007669"/>
    <property type="project" value="UniProtKB-KW"/>
</dbReference>
<dbReference type="PRINTS" id="PR00081">
    <property type="entry name" value="GDHRDH"/>
</dbReference>
<dbReference type="Proteomes" id="UP001596270">
    <property type="component" value="Unassembled WGS sequence"/>
</dbReference>
<dbReference type="RefSeq" id="WP_371434804.1">
    <property type="nucleotide sequence ID" value="NZ_JBHSRS010000079.1"/>
</dbReference>
<dbReference type="PROSITE" id="PS00061">
    <property type="entry name" value="ADH_SHORT"/>
    <property type="match status" value="1"/>
</dbReference>
<gene>
    <name evidence="2" type="ORF">ACFQND_15815</name>
</gene>
<dbReference type="SUPFAM" id="SSF51735">
    <property type="entry name" value="NAD(P)-binding Rossmann-fold domains"/>
    <property type="match status" value="1"/>
</dbReference>
<keyword evidence="1 2" id="KW-0560">Oxidoreductase</keyword>
<evidence type="ECO:0000313" key="3">
    <source>
        <dbReference type="Proteomes" id="UP001596270"/>
    </source>
</evidence>
<sequence>MRAIVTGAARGIGRAICLRLARDAQASGGAKLVLSDQHADELKSLVDEIRVLGGQAVAVPGDMSDPALPAAIVKASEAFGGLDALVSNAGFAIPGPLASYEMENWDKVFAVHVRAPWLLAKAAYPALKESRGAIVVTASISGTNAQTPLGPYSASKAAALMLVRQLANEWGPDGIRVNAFSPGLTITPGTAAAYSTPDARAQREGRVPLRRMAEAEDMANVVAFLLSKDAAYVHGVDLLVDGGLSNTVMASLDMNGWKK</sequence>
<dbReference type="PANTHER" id="PTHR43639">
    <property type="entry name" value="OXIDOREDUCTASE, SHORT-CHAIN DEHYDROGENASE/REDUCTASE FAMILY (AFU_ORTHOLOGUE AFUA_5G02870)"/>
    <property type="match status" value="1"/>
</dbReference>
<dbReference type="InterPro" id="IPR020904">
    <property type="entry name" value="Sc_DH/Rdtase_CS"/>
</dbReference>
<name>A0ABW1TZJ0_9BURK</name>